<dbReference type="InterPro" id="IPR006076">
    <property type="entry name" value="FAD-dep_OxRdtase"/>
</dbReference>
<evidence type="ECO:0000256" key="8">
    <source>
        <dbReference type="ARBA" id="ARBA00023002"/>
    </source>
</evidence>
<name>A0A6N4Q704_9LEPT</name>
<proteinExistence type="predicted"/>
<dbReference type="PANTHER" id="PTHR13847:SF283">
    <property type="entry name" value="TRNA 5-METHYLAMINOMETHYL-2-THIOURIDINE BIOSYNTHESIS BIFUNCTIONAL PROTEIN MNMC"/>
    <property type="match status" value="1"/>
</dbReference>
<evidence type="ECO:0000313" key="11">
    <source>
        <dbReference type="EMBL" id="TGK66745.1"/>
    </source>
</evidence>
<keyword evidence="3" id="KW-0285">Flavoprotein</keyword>
<dbReference type="GO" id="GO:0008168">
    <property type="term" value="F:methyltransferase activity"/>
    <property type="evidence" value="ECO:0007669"/>
    <property type="project" value="UniProtKB-KW"/>
</dbReference>
<dbReference type="GO" id="GO:0008033">
    <property type="term" value="P:tRNA processing"/>
    <property type="evidence" value="ECO:0007669"/>
    <property type="project" value="UniProtKB-KW"/>
</dbReference>
<protein>
    <submittedName>
        <fullName evidence="11">FAD-dependent oxidoreductase</fullName>
    </submittedName>
</protein>
<dbReference type="Gene3D" id="3.50.50.60">
    <property type="entry name" value="FAD/NAD(P)-binding domain"/>
    <property type="match status" value="1"/>
</dbReference>
<dbReference type="InterPro" id="IPR036188">
    <property type="entry name" value="FAD/NAD-bd_sf"/>
</dbReference>
<accession>A0A6N4Q704</accession>
<keyword evidence="2" id="KW-0489">Methyltransferase</keyword>
<sequence length="396" mass="44996">MNQHKKTAIVVGAGIAGASICLALKKRGIQTILIDSDSGPAEHASGNPIGVVYPFLTKHKTAESEFSLQAFIYFLSIWKNLKLGTLVPHKDGIYFLIDKEESFDRYSHALRSHQILSHIASENDEPISGIRAIFFPEGKSLSPKDLTKQILNITNPKTKYNCKLVSWNELENGEILCQTTDGQLPCDYLFLSQGYQFEDDPKSKWLPLKKVRGQILQIPEQNPTNTHGILYGDYLTAPLQGYQVLGATYDEFKLEEETRLEESESMWEGLIQKLPTLVSGWNLPNVRLFPTRVSYRTQSQDRGPIVGKLPDISKIDLSIKYQNRLKKDGKEIKIPYFEQVGILNGLGSRGLTHSLYAAEILVSSIFKEPDIVSERIFKYLQPDRFLFRMWKRDQLT</sequence>
<evidence type="ECO:0000256" key="6">
    <source>
        <dbReference type="ARBA" id="ARBA00022694"/>
    </source>
</evidence>
<keyword evidence="12" id="KW-1185">Reference proteome</keyword>
<dbReference type="OrthoDB" id="342348at2"/>
<organism evidence="11 12">
    <name type="scientific">Leptospira kanakyensis</name>
    <dbReference type="NCBI Taxonomy" id="2484968"/>
    <lineage>
        <taxon>Bacteria</taxon>
        <taxon>Pseudomonadati</taxon>
        <taxon>Spirochaetota</taxon>
        <taxon>Spirochaetia</taxon>
        <taxon>Leptospirales</taxon>
        <taxon>Leptospiraceae</taxon>
        <taxon>Leptospira</taxon>
    </lineage>
</organism>
<dbReference type="InterPro" id="IPR017610">
    <property type="entry name" value="tRNA_S-uridine_synth_MnmC_C"/>
</dbReference>
<keyword evidence="9" id="KW-0511">Multifunctional enzyme</keyword>
<evidence type="ECO:0000256" key="3">
    <source>
        <dbReference type="ARBA" id="ARBA00022630"/>
    </source>
</evidence>
<dbReference type="Pfam" id="PF01266">
    <property type="entry name" value="DAO"/>
    <property type="match status" value="1"/>
</dbReference>
<dbReference type="NCBIfam" id="TIGR03197">
    <property type="entry name" value="MnmC_Cterm"/>
    <property type="match status" value="1"/>
</dbReference>
<dbReference type="AlphaFoldDB" id="A0A6N4Q704"/>
<evidence type="ECO:0000256" key="5">
    <source>
        <dbReference type="ARBA" id="ARBA00022691"/>
    </source>
</evidence>
<keyword evidence="8" id="KW-0560">Oxidoreductase</keyword>
<evidence type="ECO:0000256" key="7">
    <source>
        <dbReference type="ARBA" id="ARBA00022827"/>
    </source>
</evidence>
<evidence type="ECO:0000256" key="2">
    <source>
        <dbReference type="ARBA" id="ARBA00022603"/>
    </source>
</evidence>
<feature type="domain" description="FAD dependent oxidoreductase" evidence="10">
    <location>
        <begin position="9"/>
        <end position="362"/>
    </location>
</feature>
<dbReference type="GO" id="GO:0005737">
    <property type="term" value="C:cytoplasm"/>
    <property type="evidence" value="ECO:0007669"/>
    <property type="project" value="TreeGrafter"/>
</dbReference>
<dbReference type="RefSeq" id="WP_135637061.1">
    <property type="nucleotide sequence ID" value="NZ_RQFE01000031.1"/>
</dbReference>
<keyword evidence="6" id="KW-0819">tRNA processing</keyword>
<dbReference type="Proteomes" id="UP000297239">
    <property type="component" value="Unassembled WGS sequence"/>
</dbReference>
<evidence type="ECO:0000256" key="1">
    <source>
        <dbReference type="ARBA" id="ARBA00022490"/>
    </source>
</evidence>
<dbReference type="PANTHER" id="PTHR13847">
    <property type="entry name" value="SARCOSINE DEHYDROGENASE-RELATED"/>
    <property type="match status" value="1"/>
</dbReference>
<gene>
    <name evidence="11" type="ORF">EHQ18_16585</name>
</gene>
<dbReference type="GO" id="GO:0032259">
    <property type="term" value="P:methylation"/>
    <property type="evidence" value="ECO:0007669"/>
    <property type="project" value="UniProtKB-KW"/>
</dbReference>
<dbReference type="SUPFAM" id="SSF51905">
    <property type="entry name" value="FAD/NAD(P)-binding domain"/>
    <property type="match status" value="1"/>
</dbReference>
<evidence type="ECO:0000259" key="10">
    <source>
        <dbReference type="Pfam" id="PF01266"/>
    </source>
</evidence>
<dbReference type="GO" id="GO:0016645">
    <property type="term" value="F:oxidoreductase activity, acting on the CH-NH group of donors"/>
    <property type="evidence" value="ECO:0007669"/>
    <property type="project" value="InterPro"/>
</dbReference>
<keyword evidence="1" id="KW-0963">Cytoplasm</keyword>
<keyword evidence="4" id="KW-0808">Transferase</keyword>
<reference evidence="11" key="1">
    <citation type="journal article" date="2019" name="PLoS Negl. Trop. Dis.">
        <title>Revisiting the worldwide diversity of Leptospira species in the environment.</title>
        <authorList>
            <person name="Vincent A.T."/>
            <person name="Schiettekatte O."/>
            <person name="Bourhy P."/>
            <person name="Veyrier F.J."/>
            <person name="Picardeau M."/>
        </authorList>
    </citation>
    <scope>NUCLEOTIDE SEQUENCE [LARGE SCALE GENOMIC DNA]</scope>
    <source>
        <strain evidence="11">201800293</strain>
    </source>
</reference>
<comment type="caution">
    <text evidence="11">The sequence shown here is derived from an EMBL/GenBank/DDBJ whole genome shotgun (WGS) entry which is preliminary data.</text>
</comment>
<dbReference type="Gene3D" id="3.30.9.10">
    <property type="entry name" value="D-Amino Acid Oxidase, subunit A, domain 2"/>
    <property type="match status" value="1"/>
</dbReference>
<evidence type="ECO:0000256" key="4">
    <source>
        <dbReference type="ARBA" id="ARBA00022679"/>
    </source>
</evidence>
<keyword evidence="7" id="KW-0274">FAD</keyword>
<evidence type="ECO:0000313" key="12">
    <source>
        <dbReference type="Proteomes" id="UP000297239"/>
    </source>
</evidence>
<dbReference type="EMBL" id="RQFF01000037">
    <property type="protein sequence ID" value="TGK66745.1"/>
    <property type="molecule type" value="Genomic_DNA"/>
</dbReference>
<keyword evidence="5" id="KW-0949">S-adenosyl-L-methionine</keyword>
<evidence type="ECO:0000256" key="9">
    <source>
        <dbReference type="ARBA" id="ARBA00023268"/>
    </source>
</evidence>